<dbReference type="EMBL" id="VFBM01000012">
    <property type="protein sequence ID" value="TNX86343.1"/>
    <property type="molecule type" value="Genomic_DNA"/>
</dbReference>
<protein>
    <submittedName>
        <fullName evidence="1">Uncharacterized protein</fullName>
    </submittedName>
</protein>
<comment type="caution">
    <text evidence="1">The sequence shown here is derived from an EMBL/GenBank/DDBJ whole genome shotgun (WGS) entry which is preliminary data.</text>
</comment>
<name>A0A8H2JZT3_ACIRA</name>
<dbReference type="AlphaFoldDB" id="A0A8H2JZT3"/>
<sequence>MSCSLFFDVCTQKEITKPISNCKVSEGRSTFILSAKRPLIFEKVKFDNCKCEISQPNDERCDWVIGPKDHEKLYFVELKGGDIVKALGQLESAVKIIKPSKKFECHIVKSGGSGSVPSFSTKFQILQKKFRRINGEIFSPHTNLHTIHI</sequence>
<gene>
    <name evidence="1" type="ORF">FHY67_12425</name>
</gene>
<dbReference type="RefSeq" id="WP_034688635.1">
    <property type="nucleotide sequence ID" value="NZ_CP027365.1"/>
</dbReference>
<dbReference type="Proteomes" id="UP000314285">
    <property type="component" value="Unassembled WGS sequence"/>
</dbReference>
<evidence type="ECO:0000313" key="1">
    <source>
        <dbReference type="EMBL" id="TNX86343.1"/>
    </source>
</evidence>
<organism evidence="1 2">
    <name type="scientific">Acinetobacter radioresistens</name>
    <dbReference type="NCBI Taxonomy" id="40216"/>
    <lineage>
        <taxon>Bacteria</taxon>
        <taxon>Pseudomonadati</taxon>
        <taxon>Pseudomonadota</taxon>
        <taxon>Gammaproteobacteria</taxon>
        <taxon>Moraxellales</taxon>
        <taxon>Moraxellaceae</taxon>
        <taxon>Acinetobacter</taxon>
    </lineage>
</organism>
<accession>A0A8H2JZT3</accession>
<reference evidence="1 2" key="1">
    <citation type="submission" date="2019-06" db="EMBL/GenBank/DDBJ databases">
        <title>Genome of Acinetobacter radioresistens APH1, a phenol degrading strain.</title>
        <authorList>
            <person name="Liu Y."/>
        </authorList>
    </citation>
    <scope>NUCLEOTIDE SEQUENCE [LARGE SCALE GENOMIC DNA]</scope>
    <source>
        <strain evidence="1 2">APH1</strain>
    </source>
</reference>
<proteinExistence type="predicted"/>
<evidence type="ECO:0000313" key="2">
    <source>
        <dbReference type="Proteomes" id="UP000314285"/>
    </source>
</evidence>